<dbReference type="PANTHER" id="PTHR33164">
    <property type="entry name" value="TRANSCRIPTIONAL REGULATOR, MARR FAMILY"/>
    <property type="match status" value="1"/>
</dbReference>
<dbReference type="OrthoDB" id="4807076at2"/>
<evidence type="ECO:0000313" key="5">
    <source>
        <dbReference type="EMBL" id="ROP27706.1"/>
    </source>
</evidence>
<comment type="caution">
    <text evidence="5">The sequence shown here is derived from an EMBL/GenBank/DDBJ whole genome shotgun (WGS) entry which is preliminary data.</text>
</comment>
<dbReference type="GO" id="GO:0003677">
    <property type="term" value="F:DNA binding"/>
    <property type="evidence" value="ECO:0007669"/>
    <property type="project" value="UniProtKB-KW"/>
</dbReference>
<dbReference type="PROSITE" id="PS50995">
    <property type="entry name" value="HTH_MARR_2"/>
    <property type="match status" value="1"/>
</dbReference>
<dbReference type="SMART" id="SM00347">
    <property type="entry name" value="HTH_MARR"/>
    <property type="match status" value="1"/>
</dbReference>
<dbReference type="InterPro" id="IPR036390">
    <property type="entry name" value="WH_DNA-bd_sf"/>
</dbReference>
<dbReference type="InterPro" id="IPR036388">
    <property type="entry name" value="WH-like_DNA-bd_sf"/>
</dbReference>
<evidence type="ECO:0000256" key="3">
    <source>
        <dbReference type="ARBA" id="ARBA00023163"/>
    </source>
</evidence>
<accession>A0A3N1GBS1</accession>
<evidence type="ECO:0000256" key="2">
    <source>
        <dbReference type="ARBA" id="ARBA00023125"/>
    </source>
</evidence>
<dbReference type="GO" id="GO:0006950">
    <property type="term" value="P:response to stress"/>
    <property type="evidence" value="ECO:0007669"/>
    <property type="project" value="TreeGrafter"/>
</dbReference>
<sequence>MVEVVKLLFYACDVSHSSSAASAAPTTLQLMELFAVASTAYFQEFTAAAAHHGLTPMQAKLLSQLRQPLPMRQLAERLVCDASNITGIVDRLEARGLVRREMNPDDRRIKNVVRTDAGTDVVRRVRAEMQATHQALEDLSAADRVLLTDLLQRLRASLDHRG</sequence>
<dbReference type="Pfam" id="PF01047">
    <property type="entry name" value="MarR"/>
    <property type="match status" value="1"/>
</dbReference>
<dbReference type="PRINTS" id="PR00598">
    <property type="entry name" value="HTHMARR"/>
</dbReference>
<dbReference type="PANTHER" id="PTHR33164:SF99">
    <property type="entry name" value="MARR FAMILY REGULATORY PROTEIN"/>
    <property type="match status" value="1"/>
</dbReference>
<dbReference type="EMBL" id="RJKL01000001">
    <property type="protein sequence ID" value="ROP27706.1"/>
    <property type="molecule type" value="Genomic_DNA"/>
</dbReference>
<evidence type="ECO:0000256" key="1">
    <source>
        <dbReference type="ARBA" id="ARBA00023015"/>
    </source>
</evidence>
<reference evidence="5 6" key="1">
    <citation type="submission" date="2018-11" db="EMBL/GenBank/DDBJ databases">
        <title>Sequencing the genomes of 1000 actinobacteria strains.</title>
        <authorList>
            <person name="Klenk H.-P."/>
        </authorList>
    </citation>
    <scope>NUCLEOTIDE SEQUENCE [LARGE SCALE GENOMIC DNA]</scope>
    <source>
        <strain evidence="5 6">DSM 43634</strain>
    </source>
</reference>
<dbReference type="Gene3D" id="1.10.10.10">
    <property type="entry name" value="Winged helix-like DNA-binding domain superfamily/Winged helix DNA-binding domain"/>
    <property type="match status" value="1"/>
</dbReference>
<dbReference type="InterPro" id="IPR039422">
    <property type="entry name" value="MarR/SlyA-like"/>
</dbReference>
<dbReference type="SUPFAM" id="SSF46785">
    <property type="entry name" value="Winged helix' DNA-binding domain"/>
    <property type="match status" value="1"/>
</dbReference>
<dbReference type="GO" id="GO:0003700">
    <property type="term" value="F:DNA-binding transcription factor activity"/>
    <property type="evidence" value="ECO:0007669"/>
    <property type="project" value="InterPro"/>
</dbReference>
<dbReference type="InterPro" id="IPR023187">
    <property type="entry name" value="Tscrpt_reg_MarR-type_CS"/>
</dbReference>
<dbReference type="InterPro" id="IPR000835">
    <property type="entry name" value="HTH_MarR-typ"/>
</dbReference>
<proteinExistence type="predicted"/>
<keyword evidence="1" id="KW-0805">Transcription regulation</keyword>
<keyword evidence="2 5" id="KW-0238">DNA-binding</keyword>
<dbReference type="PROSITE" id="PS01117">
    <property type="entry name" value="HTH_MARR_1"/>
    <property type="match status" value="1"/>
</dbReference>
<keyword evidence="3" id="KW-0804">Transcription</keyword>
<organism evidence="5 6">
    <name type="scientific">Couchioplanes caeruleus</name>
    <dbReference type="NCBI Taxonomy" id="56438"/>
    <lineage>
        <taxon>Bacteria</taxon>
        <taxon>Bacillati</taxon>
        <taxon>Actinomycetota</taxon>
        <taxon>Actinomycetes</taxon>
        <taxon>Micromonosporales</taxon>
        <taxon>Micromonosporaceae</taxon>
        <taxon>Couchioplanes</taxon>
    </lineage>
</organism>
<dbReference type="Proteomes" id="UP000271683">
    <property type="component" value="Unassembled WGS sequence"/>
</dbReference>
<evidence type="ECO:0000313" key="6">
    <source>
        <dbReference type="Proteomes" id="UP000271683"/>
    </source>
</evidence>
<protein>
    <submittedName>
        <fullName evidence="5">DNA-binding MarR family transcriptional regulator</fullName>
    </submittedName>
</protein>
<dbReference type="AlphaFoldDB" id="A0A3N1GBS1"/>
<name>A0A3N1GBS1_9ACTN</name>
<feature type="domain" description="HTH marR-type" evidence="4">
    <location>
        <begin position="27"/>
        <end position="156"/>
    </location>
</feature>
<gene>
    <name evidence="5" type="ORF">EDD30_0397</name>
</gene>
<evidence type="ECO:0000259" key="4">
    <source>
        <dbReference type="PROSITE" id="PS50995"/>
    </source>
</evidence>